<dbReference type="Pfam" id="PF20906">
    <property type="entry name" value="S-Me-THD_C"/>
    <property type="match status" value="1"/>
</dbReference>
<dbReference type="Proteomes" id="UP000662904">
    <property type="component" value="Chromosome"/>
</dbReference>
<dbReference type="Pfam" id="PF06032">
    <property type="entry name" value="S-Me-THD_N"/>
    <property type="match status" value="1"/>
</dbReference>
<accession>A0A8A0RL70</accession>
<feature type="domain" description="S-Me-THD N-terminal" evidence="1">
    <location>
        <begin position="8"/>
        <end position="140"/>
    </location>
</feature>
<dbReference type="AlphaFoldDB" id="A0A8A0RL70"/>
<evidence type="ECO:0000259" key="1">
    <source>
        <dbReference type="Pfam" id="PF06032"/>
    </source>
</evidence>
<reference evidence="3" key="1">
    <citation type="submission" date="2020-07" db="EMBL/GenBank/DDBJ databases">
        <title>Koleobacter methoxysyntrophicus gen. nov., sp. nov., a novel anaerobic bacterium isolated from deep subsurface oil field and proposal of Koleobacterales ord. nov. in the phylum Firmicutes.</title>
        <authorList>
            <person name="Sakamoto S."/>
            <person name="Tamaki H."/>
        </authorList>
    </citation>
    <scope>NUCLEOTIDE SEQUENCE</scope>
    <source>
        <strain evidence="3">NRmbB1</strain>
    </source>
</reference>
<proteinExistence type="predicted"/>
<dbReference type="InterPro" id="IPR027479">
    <property type="entry name" value="S-Me-THD_N_sf"/>
</dbReference>
<evidence type="ECO:0000259" key="2">
    <source>
        <dbReference type="Pfam" id="PF20906"/>
    </source>
</evidence>
<evidence type="ECO:0000313" key="4">
    <source>
        <dbReference type="Proteomes" id="UP000662904"/>
    </source>
</evidence>
<keyword evidence="4" id="KW-1185">Reference proteome</keyword>
<dbReference type="InterPro" id="IPR048350">
    <property type="entry name" value="S-Me-THD-like_C"/>
</dbReference>
<protein>
    <recommendedName>
        <fullName evidence="5">OsrF</fullName>
    </recommendedName>
</protein>
<sequence length="357" mass="38193">MELTREMVEAAVYGGAVLGGGGGGWIDSGLELGNLALDYGHPKLITIDDIPPDAVVVTAAAVGAPAARERYVKPYDYVRAVEMLAELLEGCIDGIITNENGASTTVNGWLQSAVLGIPVIDAPCNGRAHPISTMGAMGLTRVEDYVSVQAASGGNPKTGRRLELTVKGNIHYCSNIIRNMAVEAGGIVAVARNPVKAEYIAKNGAPGAITQAVHVGQEMIKARPKGPKRVIEAAARAVEGEVVTWGKVTKVILETKGGFDVGEVAVRDGNIVYTMTFWNEYMTLEKGEERIATFPDLIMTLSMEDATPLTTAKIKEGQEVAVIKTHRNNLKLGAGMFEMELYKRVEDTINKPILKYL</sequence>
<dbReference type="InterPro" id="IPR010318">
    <property type="entry name" value="S-Me-THD_N"/>
</dbReference>
<feature type="domain" description="S-Me-THD-like C-terminal" evidence="2">
    <location>
        <begin position="173"/>
        <end position="325"/>
    </location>
</feature>
<dbReference type="RefSeq" id="WP_206706521.1">
    <property type="nucleotide sequence ID" value="NZ_CP059066.1"/>
</dbReference>
<gene>
    <name evidence="3" type="ORF">H0A61_01520</name>
</gene>
<dbReference type="EMBL" id="CP059066">
    <property type="protein sequence ID" value="QSQ09161.1"/>
    <property type="molecule type" value="Genomic_DNA"/>
</dbReference>
<organism evidence="3 4">
    <name type="scientific">Koleobacter methoxysyntrophicus</name>
    <dbReference type="NCBI Taxonomy" id="2751313"/>
    <lineage>
        <taxon>Bacteria</taxon>
        <taxon>Bacillati</taxon>
        <taxon>Bacillota</taxon>
        <taxon>Clostridia</taxon>
        <taxon>Koleobacterales</taxon>
        <taxon>Koleobacteraceae</taxon>
        <taxon>Koleobacter</taxon>
    </lineage>
</organism>
<dbReference type="InterPro" id="IPR024071">
    <property type="entry name" value="S-Me-THD_C_sf"/>
</dbReference>
<name>A0A8A0RL70_9FIRM</name>
<dbReference type="SUPFAM" id="SSF160991">
    <property type="entry name" value="CV3147-like"/>
    <property type="match status" value="1"/>
</dbReference>
<dbReference type="Gene3D" id="2.40.390.10">
    <property type="entry name" value="CV3147-like"/>
    <property type="match status" value="1"/>
</dbReference>
<evidence type="ECO:0000313" key="3">
    <source>
        <dbReference type="EMBL" id="QSQ09161.1"/>
    </source>
</evidence>
<evidence type="ECO:0008006" key="5">
    <source>
        <dbReference type="Google" id="ProtNLM"/>
    </source>
</evidence>
<dbReference type="KEGG" id="kme:H0A61_01520"/>
<dbReference type="Gene3D" id="3.40.1610.10">
    <property type="entry name" value="CV3147-like domain"/>
    <property type="match status" value="1"/>
</dbReference>